<feature type="compositionally biased region" description="Polar residues" evidence="1">
    <location>
        <begin position="797"/>
        <end position="809"/>
    </location>
</feature>
<dbReference type="AlphaFoldDB" id="A0A1L7WCJ7"/>
<feature type="compositionally biased region" description="Basic and acidic residues" evidence="1">
    <location>
        <begin position="619"/>
        <end position="633"/>
    </location>
</feature>
<gene>
    <name evidence="2" type="ORF">PAC_00369</name>
</gene>
<sequence>MLIAGNAVGLANPHRFLDPYAVIFAKFMSHCILLPTSRKPTVMQGQCEGLCVARSLTNGTCHGHQPQWNDIAPGLRGTFLTHPPLVKMERHGRRERVAGEHPTRPRDSREHPSSSRHHKFHKPSNGQSRSYKGVPKTESHRDGAHAKLPKETLAGPLNGDDDYVRRWLAHTDNLTNQDVEPLRRRETSSRYEQEKGTHIAHVKPKNRLDPQETEEALPPIRKRKHASSSDSSILAVPIRSKSQQIDRGKKEARTRKSQEKESPRKKQRIESPESSSSDPFTDESPPKETFERRARYKTREDKYEPKTEDKRAKKDGTERKSRRKKEKKSDRRKTARKSGEELMQNFSSKSIGQERLTVRPTQGLGLFNNGRASSPARRRGLSDLAFSEMNFLQHSNRHPQVEQKTKTSSKSREKEKRKASRAQEEITEFFRPSRKPLEETHPNKEDRRKTSSSKPTEKRSVNIKQVEQENQQQSHDDIRSLDPRERPFIGLRHTSSERLSTYCIDSPAITDPRKGHESASKASEKATTYVSWSETQLSPSASSRRPTTIDGRRVSPTPESVWRLIEKTGIFRDTGVERTSALRRDERPSSRLDRTKVASHGSESAHYGQVRSSTSPKRTSPEVRHNHLLDPRFQKQRPTSASYRGRRRSPSAEESRPLSSKPGDAENSQNPQEVGNIQRRIVVEHFDPEHGWHETPNPLSRCASRTSDPPRESRSTPIDRHELAKAARIKRLATTLPISRYPAEEKEQEKFQHGDQETTRTTVVRSTEHKASMLVDKTAFSTENNPAGVRTHHPDTEQISGKENTSQQVDSEDGQEFASNSGYELHEFGERRERFGQQSPQQSSTADAPQETDFVQNVCSSTYLGLPLRGSWRPDQQHQSRVMSDQRPHFLHQLQQEALMNYDTVPEYTEVSQYELYDIPEEEEPASMHDEYQGEMSYGYHEAYVAKDPVNSHYYDHLNDAGAGDTDHGGVNEFGMEYHPEYNTCNEPGSQYPPAGSGQRDIYEYDAIVEEFIDQELEMPFHPEEQAGHEFYDLGQYGHMEGFWQLQRQY</sequence>
<feature type="region of interest" description="Disordered" evidence="1">
    <location>
        <begin position="83"/>
        <end position="158"/>
    </location>
</feature>
<feature type="compositionally biased region" description="Basic and acidic residues" evidence="1">
    <location>
        <begin position="180"/>
        <end position="197"/>
    </location>
</feature>
<organism evidence="2 3">
    <name type="scientific">Phialocephala subalpina</name>
    <dbReference type="NCBI Taxonomy" id="576137"/>
    <lineage>
        <taxon>Eukaryota</taxon>
        <taxon>Fungi</taxon>
        <taxon>Dikarya</taxon>
        <taxon>Ascomycota</taxon>
        <taxon>Pezizomycotina</taxon>
        <taxon>Leotiomycetes</taxon>
        <taxon>Helotiales</taxon>
        <taxon>Mollisiaceae</taxon>
        <taxon>Phialocephala</taxon>
        <taxon>Phialocephala fortinii species complex</taxon>
    </lineage>
</organism>
<dbReference type="Proteomes" id="UP000184330">
    <property type="component" value="Unassembled WGS sequence"/>
</dbReference>
<feature type="compositionally biased region" description="Basic and acidic residues" evidence="1">
    <location>
        <begin position="244"/>
        <end position="271"/>
    </location>
</feature>
<feature type="compositionally biased region" description="Polar residues" evidence="1">
    <location>
        <begin position="462"/>
        <end position="473"/>
    </location>
</feature>
<evidence type="ECO:0000313" key="3">
    <source>
        <dbReference type="Proteomes" id="UP000184330"/>
    </source>
</evidence>
<keyword evidence="3" id="KW-1185">Reference proteome</keyword>
<feature type="region of interest" description="Disordered" evidence="1">
    <location>
        <begin position="744"/>
        <end position="818"/>
    </location>
</feature>
<feature type="compositionally biased region" description="Basic and acidic residues" evidence="1">
    <location>
        <begin position="511"/>
        <end position="524"/>
    </location>
</feature>
<feature type="compositionally biased region" description="Basic and acidic residues" evidence="1">
    <location>
        <begin position="708"/>
        <end position="721"/>
    </location>
</feature>
<feature type="compositionally biased region" description="Basic residues" evidence="1">
    <location>
        <begin position="320"/>
        <end position="336"/>
    </location>
</feature>
<feature type="compositionally biased region" description="Basic and acidic residues" evidence="1">
    <location>
        <begin position="399"/>
        <end position="424"/>
    </location>
</feature>
<reference evidence="2 3" key="1">
    <citation type="submission" date="2016-03" db="EMBL/GenBank/DDBJ databases">
        <authorList>
            <person name="Ploux O."/>
        </authorList>
    </citation>
    <scope>NUCLEOTIDE SEQUENCE [LARGE SCALE GENOMIC DNA]</scope>
    <source>
        <strain evidence="2 3">UAMH 11012</strain>
    </source>
</reference>
<feature type="compositionally biased region" description="Polar residues" evidence="1">
    <location>
        <begin position="525"/>
        <end position="546"/>
    </location>
</feature>
<protein>
    <submittedName>
        <fullName evidence="2">Uncharacterized protein</fullName>
    </submittedName>
</protein>
<feature type="region of interest" description="Disordered" evidence="1">
    <location>
        <begin position="689"/>
        <end position="721"/>
    </location>
</feature>
<feature type="region of interest" description="Disordered" evidence="1">
    <location>
        <begin position="576"/>
        <end position="677"/>
    </location>
</feature>
<accession>A0A1L7WCJ7</accession>
<proteinExistence type="predicted"/>
<feature type="compositionally biased region" description="Polar residues" evidence="1">
    <location>
        <begin position="836"/>
        <end position="851"/>
    </location>
</feature>
<dbReference type="STRING" id="576137.A0A1L7WCJ7"/>
<feature type="compositionally biased region" description="Basic and acidic residues" evidence="1">
    <location>
        <begin position="744"/>
        <end position="758"/>
    </location>
</feature>
<feature type="compositionally biased region" description="Polar residues" evidence="1">
    <location>
        <begin position="666"/>
        <end position="675"/>
    </location>
</feature>
<evidence type="ECO:0000256" key="1">
    <source>
        <dbReference type="SAM" id="MobiDB-lite"/>
    </source>
</evidence>
<dbReference type="OrthoDB" id="2537141at2759"/>
<evidence type="ECO:0000313" key="2">
    <source>
        <dbReference type="EMBL" id="CZR50496.1"/>
    </source>
</evidence>
<feature type="region of interest" description="Disordered" evidence="1">
    <location>
        <begin position="832"/>
        <end position="851"/>
    </location>
</feature>
<feature type="compositionally biased region" description="Basic and acidic residues" evidence="1">
    <location>
        <begin position="474"/>
        <end position="487"/>
    </location>
</feature>
<feature type="region of interest" description="Disordered" evidence="1">
    <location>
        <begin position="178"/>
        <end position="557"/>
    </location>
</feature>
<name>A0A1L7WCJ7_9HELO</name>
<feature type="compositionally biased region" description="Basic and acidic residues" evidence="1">
    <location>
        <begin position="284"/>
        <end position="319"/>
    </location>
</feature>
<feature type="compositionally biased region" description="Basic and acidic residues" evidence="1">
    <location>
        <begin position="435"/>
        <end position="460"/>
    </location>
</feature>
<feature type="compositionally biased region" description="Basic and acidic residues" evidence="1">
    <location>
        <begin position="95"/>
        <end position="113"/>
    </location>
</feature>
<dbReference type="EMBL" id="FJOG01000001">
    <property type="protein sequence ID" value="CZR50496.1"/>
    <property type="molecule type" value="Genomic_DNA"/>
</dbReference>
<feature type="compositionally biased region" description="Basic and acidic residues" evidence="1">
    <location>
        <begin position="576"/>
        <end position="596"/>
    </location>
</feature>
<feature type="compositionally biased region" description="Basic and acidic residues" evidence="1">
    <location>
        <begin position="135"/>
        <end position="150"/>
    </location>
</feature>